<feature type="transmembrane region" description="Helical" evidence="1">
    <location>
        <begin position="77"/>
        <end position="101"/>
    </location>
</feature>
<evidence type="ECO:0000313" key="3">
    <source>
        <dbReference type="Proteomes" id="UP000287224"/>
    </source>
</evidence>
<dbReference type="EMBL" id="BIFQ01000001">
    <property type="protein sequence ID" value="GCE05589.1"/>
    <property type="molecule type" value="Genomic_DNA"/>
</dbReference>
<keyword evidence="3" id="KW-1185">Reference proteome</keyword>
<dbReference type="Proteomes" id="UP000287224">
    <property type="component" value="Unassembled WGS sequence"/>
</dbReference>
<dbReference type="AlphaFoldDB" id="A0A401ZFG4"/>
<comment type="caution">
    <text evidence="2">The sequence shown here is derived from an EMBL/GenBank/DDBJ whole genome shotgun (WGS) entry which is preliminary data.</text>
</comment>
<reference evidence="3" key="1">
    <citation type="submission" date="2018-12" db="EMBL/GenBank/DDBJ databases">
        <title>Tengunoibacter tsumagoiensis gen. nov., sp. nov., Dictyobacter kobayashii sp. nov., D. alpinus sp. nov., and D. joshuensis sp. nov. and description of Dictyobacteraceae fam. nov. within the order Ktedonobacterales isolated from Tengu-no-mugimeshi.</title>
        <authorList>
            <person name="Wang C.M."/>
            <person name="Zheng Y."/>
            <person name="Sakai Y."/>
            <person name="Toyoda A."/>
            <person name="Minakuchi Y."/>
            <person name="Abe K."/>
            <person name="Yokota A."/>
            <person name="Yabe S."/>
        </authorList>
    </citation>
    <scope>NUCLEOTIDE SEQUENCE [LARGE SCALE GENOMIC DNA]</scope>
    <source>
        <strain evidence="3">S-27</strain>
    </source>
</reference>
<keyword evidence="1" id="KW-0812">Transmembrane</keyword>
<protein>
    <submittedName>
        <fullName evidence="2">Uncharacterized protein</fullName>
    </submittedName>
</protein>
<name>A0A401ZFG4_9CHLR</name>
<sequence length="193" mass="20920">MQRQQQQPASYDLLAVFPDEDKAGTASDKLKKAGFKDEEIHQLPAGMVGSGQFREHGPNQARGDLFLQTQRSKPNPAIIVLFAVLCGLIVTGLTFATTFALPHLPEPTTLLVGAAVGLVLGAILGSLRRGRVRGAIGQETKTPPPPSPRQLEGKLNVIALRFDDPENISRNSRARAILLNNQGRIDRSVSRQE</sequence>
<feature type="transmembrane region" description="Helical" evidence="1">
    <location>
        <begin position="107"/>
        <end position="127"/>
    </location>
</feature>
<keyword evidence="1" id="KW-1133">Transmembrane helix</keyword>
<dbReference type="RefSeq" id="WP_126596624.1">
    <property type="nucleotide sequence ID" value="NZ_BIFQ01000001.1"/>
</dbReference>
<keyword evidence="1" id="KW-0472">Membrane</keyword>
<organism evidence="2 3">
    <name type="scientific">Dictyobacter aurantiacus</name>
    <dbReference type="NCBI Taxonomy" id="1936993"/>
    <lineage>
        <taxon>Bacteria</taxon>
        <taxon>Bacillati</taxon>
        <taxon>Chloroflexota</taxon>
        <taxon>Ktedonobacteria</taxon>
        <taxon>Ktedonobacterales</taxon>
        <taxon>Dictyobacteraceae</taxon>
        <taxon>Dictyobacter</taxon>
    </lineage>
</organism>
<gene>
    <name evidence="2" type="ORF">KDAU_29180</name>
</gene>
<dbReference type="OrthoDB" id="159864at2"/>
<accession>A0A401ZFG4</accession>
<evidence type="ECO:0000313" key="2">
    <source>
        <dbReference type="EMBL" id="GCE05589.1"/>
    </source>
</evidence>
<proteinExistence type="predicted"/>
<evidence type="ECO:0000256" key="1">
    <source>
        <dbReference type="SAM" id="Phobius"/>
    </source>
</evidence>